<gene>
    <name evidence="3" type="ORF">FHS82_002810</name>
</gene>
<organism evidence="3 4">
    <name type="scientific">Pseudochelatococcus lubricantis</name>
    <dbReference type="NCBI Taxonomy" id="1538102"/>
    <lineage>
        <taxon>Bacteria</taxon>
        <taxon>Pseudomonadati</taxon>
        <taxon>Pseudomonadota</taxon>
        <taxon>Alphaproteobacteria</taxon>
        <taxon>Hyphomicrobiales</taxon>
        <taxon>Chelatococcaceae</taxon>
        <taxon>Pseudochelatococcus</taxon>
    </lineage>
</organism>
<keyword evidence="1" id="KW-0732">Signal</keyword>
<dbReference type="InterPro" id="IPR027372">
    <property type="entry name" value="Phytase-like_dom"/>
</dbReference>
<keyword evidence="4" id="KW-1185">Reference proteome</keyword>
<dbReference type="PANTHER" id="PTHR46928">
    <property type="entry name" value="MESENCHYME-SPECIFIC CELL SURFACE GLYCOPROTEIN"/>
    <property type="match status" value="1"/>
</dbReference>
<protein>
    <recommendedName>
        <fullName evidence="2">Phytase-like domain-containing protein</fullName>
    </recommendedName>
</protein>
<dbReference type="InterPro" id="IPR015943">
    <property type="entry name" value="WD40/YVTN_repeat-like_dom_sf"/>
</dbReference>
<dbReference type="Gene3D" id="2.130.10.10">
    <property type="entry name" value="YVTN repeat-like/Quinoprotein amine dehydrogenase"/>
    <property type="match status" value="1"/>
</dbReference>
<feature type="chain" id="PRO_5045853789" description="Phytase-like domain-containing protein" evidence="1">
    <location>
        <begin position="22"/>
        <end position="738"/>
    </location>
</feature>
<evidence type="ECO:0000313" key="3">
    <source>
        <dbReference type="EMBL" id="NIJ58955.1"/>
    </source>
</evidence>
<accession>A0ABX0V3L4</accession>
<feature type="domain" description="Phytase-like" evidence="2">
    <location>
        <begin position="450"/>
        <end position="718"/>
    </location>
</feature>
<dbReference type="Pfam" id="PF13449">
    <property type="entry name" value="Phytase-like"/>
    <property type="match status" value="1"/>
</dbReference>
<dbReference type="EMBL" id="JAASQI010000006">
    <property type="protein sequence ID" value="NIJ58955.1"/>
    <property type="molecule type" value="Genomic_DNA"/>
</dbReference>
<name>A0ABX0V3L4_9HYPH</name>
<dbReference type="Proteomes" id="UP001429580">
    <property type="component" value="Unassembled WGS sequence"/>
</dbReference>
<reference evidence="3 4" key="1">
    <citation type="submission" date="2020-03" db="EMBL/GenBank/DDBJ databases">
        <title>Genomic Encyclopedia of Type Strains, Phase IV (KMG-IV): sequencing the most valuable type-strain genomes for metagenomic binning, comparative biology and taxonomic classification.</title>
        <authorList>
            <person name="Goeker M."/>
        </authorList>
    </citation>
    <scope>NUCLEOTIDE SEQUENCE [LARGE SCALE GENOMIC DNA]</scope>
    <source>
        <strain evidence="3 4">DSM 103870</strain>
    </source>
</reference>
<evidence type="ECO:0000259" key="2">
    <source>
        <dbReference type="Pfam" id="PF13449"/>
    </source>
</evidence>
<dbReference type="RefSeq" id="WP_166953815.1">
    <property type="nucleotide sequence ID" value="NZ_JAASQI010000006.1"/>
</dbReference>
<dbReference type="PANTHER" id="PTHR46928:SF1">
    <property type="entry name" value="MESENCHYME-SPECIFIC CELL SURFACE GLYCOPROTEIN"/>
    <property type="match status" value="1"/>
</dbReference>
<comment type="caution">
    <text evidence="3">The sequence shown here is derived from an EMBL/GenBank/DDBJ whole genome shotgun (WGS) entry which is preliminary data.</text>
</comment>
<dbReference type="SUPFAM" id="SSF50969">
    <property type="entry name" value="YVTN repeat-like/Quinoprotein amine dehydrogenase"/>
    <property type="match status" value="1"/>
</dbReference>
<dbReference type="InterPro" id="IPR052956">
    <property type="entry name" value="Mesenchyme-surface_protein"/>
</dbReference>
<dbReference type="InterPro" id="IPR011044">
    <property type="entry name" value="Quino_amine_DH_bsu"/>
</dbReference>
<proteinExistence type="predicted"/>
<evidence type="ECO:0000313" key="4">
    <source>
        <dbReference type="Proteomes" id="UP001429580"/>
    </source>
</evidence>
<dbReference type="SUPFAM" id="SSF63829">
    <property type="entry name" value="Calcium-dependent phosphotriesterase"/>
    <property type="match status" value="1"/>
</dbReference>
<sequence length="738" mass="78534">MKRSILLAIGASLLSGTALMAAEPLNFNRISVFPVIRNLPEGADPAKPTVSEIIAANADGTLLVYTDSPGNRVGLVDITDPAAPKAGGAVAVEGEPTSVVVVGNKALVGVNTSKSYTEPSGFLGVVDLTKKTLEKKCELGGQPDSVALSRDKKTVAIAIENERNEEHNEGALPQLPAGFVSLAAVGADGDVDCAAVRRVEVTGLASYAPEDPEPEFVDFNGKDEVVVTLQENNHLVIVDAKEGKVVSHFPAGAVTLENVDTKKDGVISPTDTIENALREPDAVRWLDDDRFVIANEGDYKGGARGFTIFNKNGTVEFESKASFEHEVLRAGHYPDKRNKKGVEPEGIAFGKYGDDNLFFVGSERGSVVGVYKDEGAGKEPTFLQLLPAGGIGPEGLLVIPQRDLFVTANETDLRKDGGQGTTVAIFKRAQAPAVYPTIVSGNDGKGLPIGWGALSGAAADPSVPGRLYVVSDSFYSQGAIYVVDAAQKPARIVEKRIVTKDGKPVANLDLEGIAVRPAGGFWLASEGNPEREKNPTQSQIVRVDDKGEVQEVVELPEELKKQATRYGFEGIAVAGEGDSETLWIAVQREWKDDPKGHVKILAYNPAAKTWGELHYPLDKSEKGWVGLSEITYVGNDNFVVIERDNQVGDAAAIKKLYRFSIAGLKPAAIGAKEIAVVKKTLARDVLPDLKAANGTVLEKVESFAVDKDGVSFIITDNDGVDGSSGETQFINLGKIKLD</sequence>
<evidence type="ECO:0000256" key="1">
    <source>
        <dbReference type="SAM" id="SignalP"/>
    </source>
</evidence>
<feature type="signal peptide" evidence="1">
    <location>
        <begin position="1"/>
        <end position="21"/>
    </location>
</feature>